<protein>
    <recommendedName>
        <fullName evidence="4">DUF4174 domain-containing protein</fullName>
    </recommendedName>
</protein>
<feature type="signal peptide" evidence="1">
    <location>
        <begin position="1"/>
        <end position="20"/>
    </location>
</feature>
<sequence length="130" mass="15398">MKKRNLFLFSALFISISLFAQKTDLTKKEKPLSIYTFELEKDVNSFSALNKKLDLEGLEFVTVDAFDIENNIMVINSKFIGKKPSVFIYDDYNKYQNENFLKGFLLKNDPTRWNLHLIQNRIQPYFLNKQ</sequence>
<dbReference type="AlphaFoldDB" id="A0A7L8ADZ5"/>
<evidence type="ECO:0000313" key="2">
    <source>
        <dbReference type="EMBL" id="QOD60226.1"/>
    </source>
</evidence>
<proteinExistence type="predicted"/>
<evidence type="ECO:0000256" key="1">
    <source>
        <dbReference type="SAM" id="SignalP"/>
    </source>
</evidence>
<evidence type="ECO:0000313" key="3">
    <source>
        <dbReference type="Proteomes" id="UP000516764"/>
    </source>
</evidence>
<keyword evidence="1" id="KW-0732">Signal</keyword>
<feature type="chain" id="PRO_5033015195" description="DUF4174 domain-containing protein" evidence="1">
    <location>
        <begin position="21"/>
        <end position="130"/>
    </location>
</feature>
<accession>A0A7L8ADZ5</accession>
<keyword evidence="3" id="KW-1185">Reference proteome</keyword>
<dbReference type="RefSeq" id="WP_088353861.1">
    <property type="nucleotide sequence ID" value="NZ_CP061813.1"/>
</dbReference>
<dbReference type="OrthoDB" id="1202794at2"/>
<dbReference type="KEGG" id="phal:H9I45_12870"/>
<reference evidence="2 3" key="1">
    <citation type="journal article" date="2016" name="Int. J. Syst. Evol. Microbiol.">
        <title>Polaribacter haliotis sp. nov., isolated from the gut of abalone Haliotis discus hannai.</title>
        <authorList>
            <person name="Kim Y.O."/>
            <person name="Park I.S."/>
            <person name="Park S."/>
            <person name="Nam B.H."/>
            <person name="Park J.M."/>
            <person name="Kim D.G."/>
            <person name="Yoon J.H."/>
        </authorList>
    </citation>
    <scope>NUCLEOTIDE SEQUENCE [LARGE SCALE GENOMIC DNA]</scope>
    <source>
        <strain evidence="2 3">KCTC 52418</strain>
    </source>
</reference>
<dbReference type="Proteomes" id="UP000516764">
    <property type="component" value="Chromosome"/>
</dbReference>
<name>A0A7L8ADZ5_9FLAO</name>
<evidence type="ECO:0008006" key="4">
    <source>
        <dbReference type="Google" id="ProtNLM"/>
    </source>
</evidence>
<organism evidence="2 3">
    <name type="scientific">Polaribacter haliotis</name>
    <dbReference type="NCBI Taxonomy" id="1888915"/>
    <lineage>
        <taxon>Bacteria</taxon>
        <taxon>Pseudomonadati</taxon>
        <taxon>Bacteroidota</taxon>
        <taxon>Flavobacteriia</taxon>
        <taxon>Flavobacteriales</taxon>
        <taxon>Flavobacteriaceae</taxon>
    </lineage>
</organism>
<dbReference type="EMBL" id="CP061813">
    <property type="protein sequence ID" value="QOD60226.1"/>
    <property type="molecule type" value="Genomic_DNA"/>
</dbReference>
<gene>
    <name evidence="2" type="ORF">H9I45_12870</name>
</gene>